<keyword evidence="1" id="KW-1133">Transmembrane helix</keyword>
<name>A0A9P1FJH6_9DINO</name>
<reference evidence="3" key="2">
    <citation type="submission" date="2024-04" db="EMBL/GenBank/DDBJ databases">
        <authorList>
            <person name="Chen Y."/>
            <person name="Shah S."/>
            <person name="Dougan E. K."/>
            <person name="Thang M."/>
            <person name="Chan C."/>
        </authorList>
    </citation>
    <scope>NUCLEOTIDE SEQUENCE [LARGE SCALE GENOMIC DNA]</scope>
</reference>
<evidence type="ECO:0000313" key="3">
    <source>
        <dbReference type="EMBL" id="CAL1130210.1"/>
    </source>
</evidence>
<dbReference type="EMBL" id="CAMXCT010000301">
    <property type="protein sequence ID" value="CAI3976835.1"/>
    <property type="molecule type" value="Genomic_DNA"/>
</dbReference>
<keyword evidence="1" id="KW-0472">Membrane</keyword>
<comment type="caution">
    <text evidence="2">The sequence shown here is derived from an EMBL/GenBank/DDBJ whole genome shotgun (WGS) entry which is preliminary data.</text>
</comment>
<organism evidence="2">
    <name type="scientific">Cladocopium goreaui</name>
    <dbReference type="NCBI Taxonomy" id="2562237"/>
    <lineage>
        <taxon>Eukaryota</taxon>
        <taxon>Sar</taxon>
        <taxon>Alveolata</taxon>
        <taxon>Dinophyceae</taxon>
        <taxon>Suessiales</taxon>
        <taxon>Symbiodiniaceae</taxon>
        <taxon>Cladocopium</taxon>
    </lineage>
</organism>
<dbReference type="EMBL" id="CAMXCT030000301">
    <property type="protein sequence ID" value="CAL4764147.1"/>
    <property type="molecule type" value="Genomic_DNA"/>
</dbReference>
<evidence type="ECO:0000256" key="1">
    <source>
        <dbReference type="SAM" id="Phobius"/>
    </source>
</evidence>
<proteinExistence type="predicted"/>
<sequence>MGQTEMTPGVNMNHEIIEVAMDTSGILQILWEALPHGLRIWLRKRNGDTGEEVEEKPNNRALQHLLAMKFWHGCYGVCISSMLLYYVTYVLRMSSWGRVQVIVGAGFAAGLTEA</sequence>
<feature type="transmembrane region" description="Helical" evidence="1">
    <location>
        <begin position="70"/>
        <end position="91"/>
    </location>
</feature>
<protein>
    <submittedName>
        <fullName evidence="2">Uncharacterized protein</fullName>
    </submittedName>
</protein>
<feature type="non-terminal residue" evidence="2">
    <location>
        <position position="1"/>
    </location>
</feature>
<keyword evidence="1" id="KW-0812">Transmembrane</keyword>
<gene>
    <name evidence="2" type="ORF">C1SCF055_LOCUS5025</name>
</gene>
<dbReference type="AlphaFoldDB" id="A0A9P1FJH6"/>
<evidence type="ECO:0000313" key="4">
    <source>
        <dbReference type="Proteomes" id="UP001152797"/>
    </source>
</evidence>
<reference evidence="2" key="1">
    <citation type="submission" date="2022-10" db="EMBL/GenBank/DDBJ databases">
        <authorList>
            <person name="Chen Y."/>
            <person name="Dougan E. K."/>
            <person name="Chan C."/>
            <person name="Rhodes N."/>
            <person name="Thang M."/>
        </authorList>
    </citation>
    <scope>NUCLEOTIDE SEQUENCE</scope>
</reference>
<accession>A0A9P1FJH6</accession>
<dbReference type="EMBL" id="CAMXCT020000301">
    <property type="protein sequence ID" value="CAL1130210.1"/>
    <property type="molecule type" value="Genomic_DNA"/>
</dbReference>
<evidence type="ECO:0000313" key="2">
    <source>
        <dbReference type="EMBL" id="CAI3976835.1"/>
    </source>
</evidence>
<keyword evidence="4" id="KW-1185">Reference proteome</keyword>
<dbReference type="Proteomes" id="UP001152797">
    <property type="component" value="Unassembled WGS sequence"/>
</dbReference>